<sequence>MTTEIICAGFGGQGVLTTGLILAQAAYQKGCRLTWYPSYGAEMRGGTANCNVKISDEEIGNPYCSELDLLIAMNEPSLDRFEDMLKPGGVLYYNSDMVDPGRSFREDIQAIPVAANQLAAEAENPKGANIAVLGALARREKLFTREELEEAMCGFFEKKGKGKYNEKNKAAYRAGYEAV</sequence>
<keyword evidence="4" id="KW-1185">Reference proteome</keyword>
<dbReference type="Proteomes" id="UP000184245">
    <property type="component" value="Unassembled WGS sequence"/>
</dbReference>
<accession>A0A1M4T2H5</accession>
<dbReference type="PANTHER" id="PTHR42730:SF1">
    <property type="entry name" value="2-OXOGLUTARATE SYNTHASE SUBUNIT KORC"/>
    <property type="match status" value="1"/>
</dbReference>
<evidence type="ECO:0000313" key="3">
    <source>
        <dbReference type="EMBL" id="SHE38651.1"/>
    </source>
</evidence>
<dbReference type="PANTHER" id="PTHR42730">
    <property type="entry name" value="2-OXOGLUTARATE SYNTHASE SUBUNIT KORC"/>
    <property type="match status" value="1"/>
</dbReference>
<dbReference type="AlphaFoldDB" id="A0A1M4T2H5"/>
<dbReference type="GO" id="GO:0016903">
    <property type="term" value="F:oxidoreductase activity, acting on the aldehyde or oxo group of donors"/>
    <property type="evidence" value="ECO:0007669"/>
    <property type="project" value="InterPro"/>
</dbReference>
<dbReference type="OrthoDB" id="9789125at2"/>
<feature type="domain" description="Pyruvate/ketoisovalerate oxidoreductase catalytic" evidence="2">
    <location>
        <begin position="11"/>
        <end position="177"/>
    </location>
</feature>
<dbReference type="SUPFAM" id="SSF53323">
    <property type="entry name" value="Pyruvate-ferredoxin oxidoreductase, PFOR, domain III"/>
    <property type="match status" value="1"/>
</dbReference>
<gene>
    <name evidence="3" type="ORF">SAMN02745158_00394</name>
</gene>
<evidence type="ECO:0000256" key="1">
    <source>
        <dbReference type="ARBA" id="ARBA00023002"/>
    </source>
</evidence>
<evidence type="ECO:0000259" key="2">
    <source>
        <dbReference type="Pfam" id="PF01558"/>
    </source>
</evidence>
<name>A0A1M4T2H5_9CLOT</name>
<dbReference type="Pfam" id="PF01558">
    <property type="entry name" value="POR"/>
    <property type="match status" value="1"/>
</dbReference>
<dbReference type="EMBL" id="FQVI01000001">
    <property type="protein sequence ID" value="SHE38651.1"/>
    <property type="molecule type" value="Genomic_DNA"/>
</dbReference>
<dbReference type="Gene3D" id="3.40.920.10">
    <property type="entry name" value="Pyruvate-ferredoxin oxidoreductase, PFOR, domain III"/>
    <property type="match status" value="1"/>
</dbReference>
<organism evidence="3 4">
    <name type="scientific">Lactonifactor longoviformis DSM 17459</name>
    <dbReference type="NCBI Taxonomy" id="1122155"/>
    <lineage>
        <taxon>Bacteria</taxon>
        <taxon>Bacillati</taxon>
        <taxon>Bacillota</taxon>
        <taxon>Clostridia</taxon>
        <taxon>Eubacteriales</taxon>
        <taxon>Clostridiaceae</taxon>
        <taxon>Lactonifactor</taxon>
    </lineage>
</organism>
<evidence type="ECO:0000313" key="4">
    <source>
        <dbReference type="Proteomes" id="UP000184245"/>
    </source>
</evidence>
<proteinExistence type="predicted"/>
<dbReference type="InterPro" id="IPR002869">
    <property type="entry name" value="Pyrv_flavodox_OxRed_cen"/>
</dbReference>
<reference evidence="3 4" key="1">
    <citation type="submission" date="2016-11" db="EMBL/GenBank/DDBJ databases">
        <authorList>
            <person name="Jaros S."/>
            <person name="Januszkiewicz K."/>
            <person name="Wedrychowicz H."/>
        </authorList>
    </citation>
    <scope>NUCLEOTIDE SEQUENCE [LARGE SCALE GENOMIC DNA]</scope>
    <source>
        <strain evidence="3 4">DSM 17459</strain>
    </source>
</reference>
<dbReference type="InterPro" id="IPR019752">
    <property type="entry name" value="Pyrv/ketoisovalerate_OxRed_cat"/>
</dbReference>
<dbReference type="InterPro" id="IPR052554">
    <property type="entry name" value="2-oxoglutarate_synth_KorC"/>
</dbReference>
<protein>
    <submittedName>
        <fullName evidence="3">2-oxoglutarate ferredoxin oxidoreductase subunit gamma</fullName>
    </submittedName>
</protein>
<dbReference type="RefSeq" id="WP_072848561.1">
    <property type="nucleotide sequence ID" value="NZ_FQVI01000001.1"/>
</dbReference>
<keyword evidence="1" id="KW-0560">Oxidoreductase</keyword>
<dbReference type="STRING" id="1122155.SAMN02745158_00394"/>